<evidence type="ECO:0000256" key="3">
    <source>
        <dbReference type="ARBA" id="ARBA00022844"/>
    </source>
</evidence>
<comment type="function">
    <text evidence="4">Stimulates gene expression driven by the HIV-2 LTR. Prevents infected cells from undergoing mitosis and proliferating, by inducing arrest or delay in the G2 phase of the cell cycle. Cell cycle arrest creates a favorable environment for maximizing viral expression and production.</text>
</comment>
<dbReference type="EMBL" id="FM165200">
    <property type="protein sequence ID" value="CAQ60127.1"/>
    <property type="molecule type" value="Genomic_DNA"/>
</dbReference>
<keyword evidence="4" id="KW-1163">Viral penetration into host nucleus</keyword>
<dbReference type="InterPro" id="IPR053711">
    <property type="entry name" value="Lentiviral_Vpx_assoc_factor"/>
</dbReference>
<dbReference type="InterPro" id="IPR000012">
    <property type="entry name" value="RetroV_VpR/X"/>
</dbReference>
<dbReference type="GO" id="GO:0042025">
    <property type="term" value="C:host cell nucleus"/>
    <property type="evidence" value="ECO:0007669"/>
    <property type="project" value="UniProtKB-SubCell"/>
</dbReference>
<evidence type="ECO:0000313" key="5">
    <source>
        <dbReference type="EMBL" id="CAQ60127.1"/>
    </source>
</evidence>
<keyword evidence="2 4" id="KW-0945">Host-virus interaction</keyword>
<evidence type="ECO:0000313" key="6">
    <source>
        <dbReference type="Proteomes" id="UP000260611"/>
    </source>
</evidence>
<dbReference type="Pfam" id="PF00522">
    <property type="entry name" value="VPR"/>
    <property type="match status" value="1"/>
</dbReference>
<evidence type="ECO:0000256" key="4">
    <source>
        <dbReference type="RuleBase" id="RU364021"/>
    </source>
</evidence>
<name>B7UES3_SIV</name>
<reference evidence="5 6" key="1">
    <citation type="journal article" date="2009" name="J. Virol.">
        <title>Full-length genome characterization of a novel simian immunodeficiency virus lineage (SIVolc) from olive Colobus (Procolobus verus) and new SIVwrcPbb strains from Western Red Colobus (Piliocolobus badius badius) from the Tai Forest in Ivory Coast.</title>
        <authorList>
            <person name="Liegeois F."/>
            <person name="Lafay B."/>
            <person name="Formenty P."/>
            <person name="Locatelli S."/>
            <person name="Courgnaud V."/>
            <person name="Delaporte E."/>
            <person name="Peeters M."/>
        </authorList>
    </citation>
    <scope>NUCLEOTIDE SEQUENCE [LARGE SCALE GENOMIC DNA]</scope>
</reference>
<dbReference type="GO" id="GO:0043657">
    <property type="term" value="C:host cell"/>
    <property type="evidence" value="ECO:0007669"/>
    <property type="project" value="GOC"/>
</dbReference>
<accession>B7UES3</accession>
<protein>
    <recommendedName>
        <fullName evidence="4">Protein Vpr</fullName>
    </recommendedName>
    <alternativeName>
        <fullName evidence="4">Viral protein R</fullName>
    </alternativeName>
</protein>
<keyword evidence="1 4" id="KW-1048">Host nucleus</keyword>
<keyword evidence="3 4" id="KW-0946">Virion</keyword>
<organism evidence="5 6">
    <name type="scientific">Simian immunodeficiency virus - olc</name>
    <dbReference type="NCBI Taxonomy" id="538563"/>
    <lineage>
        <taxon>Viruses</taxon>
        <taxon>Riboviria</taxon>
        <taxon>Pararnavirae</taxon>
        <taxon>Artverviricota</taxon>
        <taxon>Revtraviricetes</taxon>
        <taxon>Ortervirales</taxon>
        <taxon>Retroviridae</taxon>
        <taxon>Orthoretrovirinae</taxon>
        <taxon>Lentivirus</taxon>
        <taxon>Lentivirus simimdef</taxon>
        <taxon>Simian immunodeficiency virus</taxon>
    </lineage>
</organism>
<keyword evidence="4" id="KW-0131">Cell cycle</keyword>
<dbReference type="Gene3D" id="1.20.5.4730">
    <property type="match status" value="1"/>
</dbReference>
<keyword evidence="4" id="KW-1160">Virus entry into host cell</keyword>
<sequence length="96" mass="11525">MAERVPEDQGPPREPLEDWVRDTMEEIIVEAKRHFPRELLVRVFLFCAQRHINDEMSTSLLFIRLLQRALFQHYRNGCPGVELRRNPHRRSEGMQE</sequence>
<keyword evidence="4" id="KW-0010">Activator</keyword>
<dbReference type="GO" id="GO:0075732">
    <property type="term" value="P:viral penetration into host nucleus"/>
    <property type="evidence" value="ECO:0007669"/>
    <property type="project" value="UniProtKB-KW"/>
</dbReference>
<comment type="subcellular location">
    <subcellularLocation>
        <location evidence="4">Virion</location>
    </subcellularLocation>
    <subcellularLocation>
        <location evidence="4">Host nucleus</location>
    </subcellularLocation>
</comment>
<gene>
    <name evidence="4 5" type="primary">vpr</name>
</gene>
<keyword evidence="4" id="KW-0805">Transcription regulation</keyword>
<dbReference type="Proteomes" id="UP000260611">
    <property type="component" value="Segment"/>
</dbReference>
<dbReference type="PRINTS" id="PR00444">
    <property type="entry name" value="HIVVPRVPX"/>
</dbReference>
<evidence type="ECO:0000256" key="1">
    <source>
        <dbReference type="ARBA" id="ARBA00022562"/>
    </source>
</evidence>
<proteinExistence type="predicted"/>
<keyword evidence="4" id="KW-0804">Transcription</keyword>
<dbReference type="GO" id="GO:0044423">
    <property type="term" value="C:virion component"/>
    <property type="evidence" value="ECO:0007669"/>
    <property type="project" value="UniProtKB-KW"/>
</dbReference>
<dbReference type="GO" id="GO:0046718">
    <property type="term" value="P:symbiont entry into host cell"/>
    <property type="evidence" value="ECO:0007669"/>
    <property type="project" value="UniProtKB-KW"/>
</dbReference>
<evidence type="ECO:0000256" key="2">
    <source>
        <dbReference type="ARBA" id="ARBA00022581"/>
    </source>
</evidence>